<evidence type="ECO:0000313" key="14">
    <source>
        <dbReference type="EMBL" id="PLW75769.1"/>
    </source>
</evidence>
<feature type="transmembrane region" description="Helical" evidence="11">
    <location>
        <begin position="183"/>
        <end position="203"/>
    </location>
</feature>
<dbReference type="CDD" id="cd00075">
    <property type="entry name" value="HATPase"/>
    <property type="match status" value="1"/>
</dbReference>
<evidence type="ECO:0000256" key="10">
    <source>
        <dbReference type="ARBA" id="ARBA00023136"/>
    </source>
</evidence>
<dbReference type="AlphaFoldDB" id="A0A2N5XMN1"/>
<dbReference type="EC" id="2.7.13.3" evidence="3"/>
<name>A0A2N5XMN1_9HYPH</name>
<dbReference type="InterPro" id="IPR004358">
    <property type="entry name" value="Sig_transdc_His_kin-like_C"/>
</dbReference>
<dbReference type="CDD" id="cd06225">
    <property type="entry name" value="HAMP"/>
    <property type="match status" value="1"/>
</dbReference>
<dbReference type="Gene3D" id="6.10.340.10">
    <property type="match status" value="1"/>
</dbReference>
<dbReference type="SMART" id="SM00304">
    <property type="entry name" value="HAMP"/>
    <property type="match status" value="1"/>
</dbReference>
<dbReference type="GO" id="GO:0000155">
    <property type="term" value="F:phosphorelay sensor kinase activity"/>
    <property type="evidence" value="ECO:0007669"/>
    <property type="project" value="InterPro"/>
</dbReference>
<keyword evidence="10 11" id="KW-0472">Membrane</keyword>
<dbReference type="GO" id="GO:0005886">
    <property type="term" value="C:plasma membrane"/>
    <property type="evidence" value="ECO:0007669"/>
    <property type="project" value="TreeGrafter"/>
</dbReference>
<protein>
    <recommendedName>
        <fullName evidence="3">histidine kinase</fullName>
        <ecNumber evidence="3">2.7.13.3</ecNumber>
    </recommendedName>
</protein>
<dbReference type="PANTHER" id="PTHR45436">
    <property type="entry name" value="SENSOR HISTIDINE KINASE YKOH"/>
    <property type="match status" value="1"/>
</dbReference>
<dbReference type="Gene3D" id="3.30.565.10">
    <property type="entry name" value="Histidine kinase-like ATPase, C-terminal domain"/>
    <property type="match status" value="1"/>
</dbReference>
<dbReference type="SMART" id="SM00388">
    <property type="entry name" value="HisKA"/>
    <property type="match status" value="1"/>
</dbReference>
<dbReference type="SUPFAM" id="SSF158472">
    <property type="entry name" value="HAMP domain-like"/>
    <property type="match status" value="1"/>
</dbReference>
<dbReference type="InterPro" id="IPR003660">
    <property type="entry name" value="HAMP_dom"/>
</dbReference>
<keyword evidence="6 11" id="KW-0812">Transmembrane</keyword>
<dbReference type="InterPro" id="IPR003661">
    <property type="entry name" value="HisK_dim/P_dom"/>
</dbReference>
<evidence type="ECO:0000259" key="12">
    <source>
        <dbReference type="PROSITE" id="PS50109"/>
    </source>
</evidence>
<accession>A0A2N5XMN1</accession>
<feature type="domain" description="Histidine kinase" evidence="12">
    <location>
        <begin position="265"/>
        <end position="475"/>
    </location>
</feature>
<evidence type="ECO:0000313" key="15">
    <source>
        <dbReference type="Proteomes" id="UP000234881"/>
    </source>
</evidence>
<dbReference type="PANTHER" id="PTHR45436:SF5">
    <property type="entry name" value="SENSOR HISTIDINE KINASE TRCS"/>
    <property type="match status" value="1"/>
</dbReference>
<dbReference type="SUPFAM" id="SSF47384">
    <property type="entry name" value="Homodimeric domain of signal transducing histidine kinase"/>
    <property type="match status" value="1"/>
</dbReference>
<proteinExistence type="predicted"/>
<evidence type="ECO:0000256" key="4">
    <source>
        <dbReference type="ARBA" id="ARBA00022553"/>
    </source>
</evidence>
<evidence type="ECO:0000256" key="1">
    <source>
        <dbReference type="ARBA" id="ARBA00000085"/>
    </source>
</evidence>
<comment type="subcellular location">
    <subcellularLocation>
        <location evidence="2">Membrane</location>
    </subcellularLocation>
</comment>
<dbReference type="PROSITE" id="PS50109">
    <property type="entry name" value="HIS_KIN"/>
    <property type="match status" value="1"/>
</dbReference>
<organism evidence="14 15">
    <name type="scientific">Cohaesibacter celericrescens</name>
    <dbReference type="NCBI Taxonomy" id="2067669"/>
    <lineage>
        <taxon>Bacteria</taxon>
        <taxon>Pseudomonadati</taxon>
        <taxon>Pseudomonadota</taxon>
        <taxon>Alphaproteobacteria</taxon>
        <taxon>Hyphomicrobiales</taxon>
        <taxon>Cohaesibacteraceae</taxon>
    </lineage>
</organism>
<dbReference type="Pfam" id="PF02518">
    <property type="entry name" value="HATPase_c"/>
    <property type="match status" value="1"/>
</dbReference>
<reference evidence="14 15" key="1">
    <citation type="submission" date="2018-01" db="EMBL/GenBank/DDBJ databases">
        <title>The draft genome sequence of Cohaesibacter sp. H1304.</title>
        <authorList>
            <person name="Wang N.-N."/>
            <person name="Du Z.-J."/>
        </authorList>
    </citation>
    <scope>NUCLEOTIDE SEQUENCE [LARGE SCALE GENOMIC DNA]</scope>
    <source>
        <strain evidence="14 15">H1304</strain>
    </source>
</reference>
<dbReference type="RefSeq" id="WP_101535008.1">
    <property type="nucleotide sequence ID" value="NZ_PKUQ01000042.1"/>
</dbReference>
<dbReference type="InterPro" id="IPR005467">
    <property type="entry name" value="His_kinase_dom"/>
</dbReference>
<evidence type="ECO:0000256" key="3">
    <source>
        <dbReference type="ARBA" id="ARBA00012438"/>
    </source>
</evidence>
<comment type="catalytic activity">
    <reaction evidence="1">
        <text>ATP + protein L-histidine = ADP + protein N-phospho-L-histidine.</text>
        <dbReference type="EC" id="2.7.13.3"/>
    </reaction>
</comment>
<evidence type="ECO:0000256" key="8">
    <source>
        <dbReference type="ARBA" id="ARBA00022989"/>
    </source>
</evidence>
<comment type="caution">
    <text evidence="14">The sequence shown here is derived from an EMBL/GenBank/DDBJ whole genome shotgun (WGS) entry which is preliminary data.</text>
</comment>
<feature type="domain" description="HAMP" evidence="13">
    <location>
        <begin position="204"/>
        <end position="257"/>
    </location>
</feature>
<evidence type="ECO:0000256" key="5">
    <source>
        <dbReference type="ARBA" id="ARBA00022679"/>
    </source>
</evidence>
<dbReference type="Pfam" id="PF00512">
    <property type="entry name" value="HisKA"/>
    <property type="match status" value="1"/>
</dbReference>
<evidence type="ECO:0000256" key="2">
    <source>
        <dbReference type="ARBA" id="ARBA00004370"/>
    </source>
</evidence>
<dbReference type="SUPFAM" id="SSF55874">
    <property type="entry name" value="ATPase domain of HSP90 chaperone/DNA topoisomerase II/histidine kinase"/>
    <property type="match status" value="1"/>
</dbReference>
<dbReference type="InterPro" id="IPR003594">
    <property type="entry name" value="HATPase_dom"/>
</dbReference>
<evidence type="ECO:0000256" key="7">
    <source>
        <dbReference type="ARBA" id="ARBA00022777"/>
    </source>
</evidence>
<dbReference type="CDD" id="cd00082">
    <property type="entry name" value="HisKA"/>
    <property type="match status" value="1"/>
</dbReference>
<evidence type="ECO:0000256" key="11">
    <source>
        <dbReference type="SAM" id="Phobius"/>
    </source>
</evidence>
<dbReference type="SMART" id="SM00387">
    <property type="entry name" value="HATPase_c"/>
    <property type="match status" value="1"/>
</dbReference>
<keyword evidence="7 14" id="KW-0418">Kinase</keyword>
<keyword evidence="9" id="KW-0902">Two-component regulatory system</keyword>
<dbReference type="PRINTS" id="PR00344">
    <property type="entry name" value="BCTRLSENSOR"/>
</dbReference>
<dbReference type="InterPro" id="IPR050428">
    <property type="entry name" value="TCS_sensor_his_kinase"/>
</dbReference>
<dbReference type="Pfam" id="PF00672">
    <property type="entry name" value="HAMP"/>
    <property type="match status" value="1"/>
</dbReference>
<evidence type="ECO:0000256" key="9">
    <source>
        <dbReference type="ARBA" id="ARBA00023012"/>
    </source>
</evidence>
<gene>
    <name evidence="14" type="ORF">C0081_16775</name>
</gene>
<evidence type="ECO:0000259" key="13">
    <source>
        <dbReference type="PROSITE" id="PS50885"/>
    </source>
</evidence>
<keyword evidence="5" id="KW-0808">Transferase</keyword>
<dbReference type="Proteomes" id="UP000234881">
    <property type="component" value="Unassembled WGS sequence"/>
</dbReference>
<keyword evidence="4" id="KW-0597">Phosphoprotein</keyword>
<dbReference type="InterPro" id="IPR036890">
    <property type="entry name" value="HATPase_C_sf"/>
</dbReference>
<dbReference type="EMBL" id="PKUQ01000042">
    <property type="protein sequence ID" value="PLW75769.1"/>
    <property type="molecule type" value="Genomic_DNA"/>
</dbReference>
<keyword evidence="15" id="KW-1185">Reference proteome</keyword>
<dbReference type="InterPro" id="IPR036097">
    <property type="entry name" value="HisK_dim/P_sf"/>
</dbReference>
<evidence type="ECO:0000256" key="6">
    <source>
        <dbReference type="ARBA" id="ARBA00022692"/>
    </source>
</evidence>
<keyword evidence="8 11" id="KW-1133">Transmembrane helix</keyword>
<dbReference type="OrthoDB" id="8673316at2"/>
<dbReference type="PROSITE" id="PS50885">
    <property type="entry name" value="HAMP"/>
    <property type="match status" value="1"/>
</dbReference>
<feature type="transmembrane region" description="Helical" evidence="11">
    <location>
        <begin position="20"/>
        <end position="39"/>
    </location>
</feature>
<dbReference type="Gene3D" id="1.10.287.130">
    <property type="match status" value="1"/>
</dbReference>
<sequence length="475" mass="53001">MTAIWSPVLRLNMSFRTRIFVISCLIVGAVLAVVMGLTWTRIVQGEADRLDDRMCIEAKGLASLPANDTNGMNRVSDLAMKLRVNDPIQLLLQVHSQQNGVLLQSAYWQDSLSLEKIDWSKAVQSTGLSENENQPTESCKLGDFEHQERRWRAALFTRSDIRSFIATDRSSTTQDLRQAVQSALVVVIPLALLLSAFAAWLLANVATRPVNRLSSAMETVTQKDLHHRLPNEGEDREFKQLIETYNAMLDRLERSFQQASRFSADAAHELKTPLTILRGQLEQVARSDDPNRLDLSSLLDEVGKLSSITRKLLLLSQADAGRLSLHSVAMNLDITLRELIEDLDELPNGKILKCSIGSTLRFDGDDVLIHQLFNNLISNAIRYSTPGAAIELSAHMVNWTIEIIITNPCAPLTDETRKQLFDRFFRGDPAHNSYVEGSGLGLSLAREIARAHRGDLVLLPSSDDRVSMKLTLPTV</sequence>